<feature type="signal peptide" evidence="2">
    <location>
        <begin position="1"/>
        <end position="22"/>
    </location>
</feature>
<proteinExistence type="predicted"/>
<keyword evidence="1" id="KW-1133">Transmembrane helix</keyword>
<evidence type="ECO:0000256" key="1">
    <source>
        <dbReference type="SAM" id="Phobius"/>
    </source>
</evidence>
<name>A0ABP0LCK8_9DINO</name>
<dbReference type="InterPro" id="IPR052969">
    <property type="entry name" value="Thr-specific_kinase-like"/>
</dbReference>
<dbReference type="EMBL" id="CAXAMN010012002">
    <property type="protein sequence ID" value="CAK9036897.1"/>
    <property type="molecule type" value="Genomic_DNA"/>
</dbReference>
<evidence type="ECO:0000313" key="3">
    <source>
        <dbReference type="EMBL" id="CAK9036897.1"/>
    </source>
</evidence>
<dbReference type="InterPro" id="IPR036465">
    <property type="entry name" value="vWFA_dom_sf"/>
</dbReference>
<feature type="transmembrane region" description="Helical" evidence="1">
    <location>
        <begin position="217"/>
        <end position="241"/>
    </location>
</feature>
<evidence type="ECO:0000256" key="2">
    <source>
        <dbReference type="SAM" id="SignalP"/>
    </source>
</evidence>
<dbReference type="Gene3D" id="3.40.50.410">
    <property type="entry name" value="von Willebrand factor, type A domain"/>
    <property type="match status" value="1"/>
</dbReference>
<evidence type="ECO:0000313" key="4">
    <source>
        <dbReference type="Proteomes" id="UP001642484"/>
    </source>
</evidence>
<comment type="caution">
    <text evidence="3">The sequence shown here is derived from an EMBL/GenBank/DDBJ whole genome shotgun (WGS) entry which is preliminary data.</text>
</comment>
<dbReference type="Proteomes" id="UP001642484">
    <property type="component" value="Unassembled WGS sequence"/>
</dbReference>
<gene>
    <name evidence="3" type="ORF">CCMP2556_LOCUS20461</name>
</gene>
<feature type="chain" id="PRO_5045123378" description="VWFA domain-containing protein" evidence="2">
    <location>
        <begin position="23"/>
        <end position="675"/>
    </location>
</feature>
<keyword evidence="1" id="KW-0472">Membrane</keyword>
<dbReference type="PANTHER" id="PTHR47763">
    <property type="entry name" value="ALPHA-PROTEIN KINASE VWKA"/>
    <property type="match status" value="1"/>
</dbReference>
<reference evidence="3 4" key="1">
    <citation type="submission" date="2024-02" db="EMBL/GenBank/DDBJ databases">
        <authorList>
            <person name="Chen Y."/>
            <person name="Shah S."/>
            <person name="Dougan E. K."/>
            <person name="Thang M."/>
            <person name="Chan C."/>
        </authorList>
    </citation>
    <scope>NUCLEOTIDE SEQUENCE [LARGE SCALE GENOMIC DNA]</scope>
</reference>
<keyword evidence="1" id="KW-0812">Transmembrane</keyword>
<evidence type="ECO:0008006" key="5">
    <source>
        <dbReference type="Google" id="ProtNLM"/>
    </source>
</evidence>
<organism evidence="3 4">
    <name type="scientific">Durusdinium trenchii</name>
    <dbReference type="NCBI Taxonomy" id="1381693"/>
    <lineage>
        <taxon>Eukaryota</taxon>
        <taxon>Sar</taxon>
        <taxon>Alveolata</taxon>
        <taxon>Dinophyceae</taxon>
        <taxon>Suessiales</taxon>
        <taxon>Symbiodiniaceae</taxon>
        <taxon>Durusdinium</taxon>
    </lineage>
</organism>
<keyword evidence="2" id="KW-0732">Signal</keyword>
<keyword evidence="4" id="KW-1185">Reference proteome</keyword>
<dbReference type="SUPFAM" id="SSF53300">
    <property type="entry name" value="vWA-like"/>
    <property type="match status" value="1"/>
</dbReference>
<protein>
    <recommendedName>
        <fullName evidence="5">VWFA domain-containing protein</fullName>
    </recommendedName>
</protein>
<accession>A0ABP0LCK8</accession>
<sequence>MSAVSKVIQLLLVARLCSLSNGGQFIEIQGVSDAPGTPLGSPTGGSSAVSCKNACLQEVECDCVVYDPIHSSCKMQSDCLYFHPDFQEGGPLELHIKLPQRLQHFSVFPGTTANSDSRLISGKEADSFGTEMECADRCTQNAECQCVIIQSQERWSSSKNHCWMRSNCQPGTFQRDQSTVTIMTLMKDAPGQAGYPFISVDDGVGSAPTSGSGGSPVGIIIAVLLILALLAAVALLVLCYLRTQKWQYRAILQDLSVPKEDGPRKEYAKEELQKSFDSKNALTYLGSLELALDAKLQKEDIPCVYSIQKVPETFRIPKVDAAKTSLTVQLCFILDYTGSMKTQISQTKDSVAKIAEAMQKLQITSMPNAKVEVEMTAIAYNDWDPDTKKKGRPVVAVFGGQEIKNIDHDESLPIESFDLGGTWTKDAATLAKWINQDLGHGGKIPEELTGGLLAASHLEWTAEEKLAIVITDAPCHGKEYSTADHDPFCNKETGLTCTGKPEVPLRGLMDKGVTTVILHTGESDAETMCQKLAQTDPNLISYKVSASDTAKKVIAVLEDKVQVQPLTYVLKPLRLEDHPPQGQLLCDSIRVSDVASGHDLEVAVGKEKTTHSIGADGLLFVGKSSQNPMITLSRPVDKDLDGWFEDKSLEVELDRYYTPSRVYSVKMPPKTAKPE</sequence>